<evidence type="ECO:0000313" key="3">
    <source>
        <dbReference type="Proteomes" id="UP000274033"/>
    </source>
</evidence>
<dbReference type="Proteomes" id="UP000274033">
    <property type="component" value="Unassembled WGS sequence"/>
</dbReference>
<dbReference type="EMBL" id="RRCT01000025">
    <property type="protein sequence ID" value="RQW73227.1"/>
    <property type="molecule type" value="Genomic_DNA"/>
</dbReference>
<evidence type="ECO:0000256" key="1">
    <source>
        <dbReference type="SAM" id="Coils"/>
    </source>
</evidence>
<keyword evidence="1" id="KW-0175">Coiled coil</keyword>
<dbReference type="AlphaFoldDB" id="A0A3N9U9N1"/>
<sequence length="149" mass="17674">MKQYIFTKAGNGKVIVTLSESYMDIKRSGIMNKVIRAKEYRLIHYKDILELKWKKSMGLLINGSIELVFDRNKKSNDNLDNIIYFATKNEIKMATEIKEFLEKKVSENQNRTADAAIRYFDELKKLKELYDLKIISKEEYEEKKSIYLK</sequence>
<dbReference type="RefSeq" id="WP_124766709.1">
    <property type="nucleotide sequence ID" value="NZ_JAFBDY010000023.1"/>
</dbReference>
<accession>A0A3N9U9N1</accession>
<gene>
    <name evidence="2" type="ORF">EBB45_17860</name>
</gene>
<evidence type="ECO:0000313" key="2">
    <source>
        <dbReference type="EMBL" id="RQW73227.1"/>
    </source>
</evidence>
<comment type="caution">
    <text evidence="2">The sequence shown here is derived from an EMBL/GenBank/DDBJ whole genome shotgun (WGS) entry which is preliminary data.</text>
</comment>
<keyword evidence="3" id="KW-1185">Reference proteome</keyword>
<protein>
    <submittedName>
        <fullName evidence="2">SHOCT domain-containing protein</fullName>
    </submittedName>
</protein>
<proteinExistence type="predicted"/>
<feature type="coiled-coil region" evidence="1">
    <location>
        <begin position="91"/>
        <end position="143"/>
    </location>
</feature>
<organism evidence="2 3">
    <name type="scientific">Lysinibacillus composti</name>
    <dbReference type="NCBI Taxonomy" id="720633"/>
    <lineage>
        <taxon>Bacteria</taxon>
        <taxon>Bacillati</taxon>
        <taxon>Bacillota</taxon>
        <taxon>Bacilli</taxon>
        <taxon>Bacillales</taxon>
        <taxon>Bacillaceae</taxon>
        <taxon>Lysinibacillus</taxon>
    </lineage>
</organism>
<name>A0A3N9U9N1_9BACI</name>
<reference evidence="2 3" key="1">
    <citation type="journal article" date="2013" name="J. Microbiol.">
        <title>Lysinibacillus chungkukjangi sp. nov., isolated from Chungkukjang, Korean fermented soybean food.</title>
        <authorList>
            <person name="Kim S.J."/>
            <person name="Jang Y.H."/>
            <person name="Hamada M."/>
            <person name="Ahn J.H."/>
            <person name="Weon H.Y."/>
            <person name="Suzuki K."/>
            <person name="Whang K.S."/>
            <person name="Kwon S.W."/>
        </authorList>
    </citation>
    <scope>NUCLEOTIDE SEQUENCE [LARGE SCALE GENOMIC DNA]</scope>
    <source>
        <strain evidence="2 3">MCCC 1A12701</strain>
    </source>
</reference>